<dbReference type="Proteomes" id="UP000319210">
    <property type="component" value="Unassembled WGS sequence"/>
</dbReference>
<dbReference type="AlphaFoldDB" id="A0A4Y3R045"/>
<comment type="caution">
    <text evidence="3">The sequence shown here is derived from an EMBL/GenBank/DDBJ whole genome shotgun (WGS) entry which is preliminary data.</text>
</comment>
<feature type="domain" description="Winged helix DNA-binding" evidence="2">
    <location>
        <begin position="16"/>
        <end position="94"/>
    </location>
</feature>
<keyword evidence="4" id="KW-1185">Reference proteome</keyword>
<feature type="region of interest" description="Disordered" evidence="1">
    <location>
        <begin position="101"/>
        <end position="139"/>
    </location>
</feature>
<accession>A0A4Y3R045</accession>
<evidence type="ECO:0000259" key="2">
    <source>
        <dbReference type="Pfam" id="PF13601"/>
    </source>
</evidence>
<name>A0A4Y3R045_STRCI</name>
<dbReference type="SUPFAM" id="SSF46785">
    <property type="entry name" value="Winged helix' DNA-binding domain"/>
    <property type="match status" value="1"/>
</dbReference>
<dbReference type="InterPro" id="IPR036390">
    <property type="entry name" value="WH_DNA-bd_sf"/>
</dbReference>
<protein>
    <recommendedName>
        <fullName evidence="2">Winged helix DNA-binding domain-containing protein</fullName>
    </recommendedName>
</protein>
<dbReference type="Gene3D" id="1.10.10.10">
    <property type="entry name" value="Winged helix-like DNA-binding domain superfamily/Winged helix DNA-binding domain"/>
    <property type="match status" value="1"/>
</dbReference>
<dbReference type="InterPro" id="IPR036388">
    <property type="entry name" value="WH-like_DNA-bd_sf"/>
</dbReference>
<reference evidence="3 4" key="1">
    <citation type="submission" date="2019-06" db="EMBL/GenBank/DDBJ databases">
        <title>Whole genome shotgun sequence of Streptomyces cacaoi subsp. cacaoi NBRC 12748.</title>
        <authorList>
            <person name="Hosoyama A."/>
            <person name="Uohara A."/>
            <person name="Ohji S."/>
            <person name="Ichikawa N."/>
        </authorList>
    </citation>
    <scope>NUCLEOTIDE SEQUENCE [LARGE SCALE GENOMIC DNA]</scope>
    <source>
        <strain evidence="3 4">NBRC 12748</strain>
    </source>
</reference>
<evidence type="ECO:0000313" key="3">
    <source>
        <dbReference type="EMBL" id="GEB50193.1"/>
    </source>
</evidence>
<dbReference type="PANTHER" id="PTHR37318">
    <property type="entry name" value="BSL7504 PROTEIN"/>
    <property type="match status" value="1"/>
</dbReference>
<dbReference type="InterPro" id="IPR027395">
    <property type="entry name" value="WH_DNA-bd_dom"/>
</dbReference>
<evidence type="ECO:0000256" key="1">
    <source>
        <dbReference type="SAM" id="MobiDB-lite"/>
    </source>
</evidence>
<sequence>MSTPAGFDELIHPATRLSVVSLLAATEWADFGFVRDSLSLSDSALSKQLHTLEEAGYLEVLKEGGGRKRRTRVRLTDRGRTAFEGHVAALRAIVAGAGPTAEAGAAAPADAAEAKAAAEPAATGPTGTERPRHRAKAGR</sequence>
<dbReference type="Pfam" id="PF13601">
    <property type="entry name" value="HTH_34"/>
    <property type="match status" value="1"/>
</dbReference>
<feature type="compositionally biased region" description="Low complexity" evidence="1">
    <location>
        <begin position="101"/>
        <end position="128"/>
    </location>
</feature>
<dbReference type="PANTHER" id="PTHR37318:SF1">
    <property type="entry name" value="BSL7504 PROTEIN"/>
    <property type="match status" value="1"/>
</dbReference>
<evidence type="ECO:0000313" key="4">
    <source>
        <dbReference type="Proteomes" id="UP000319210"/>
    </source>
</evidence>
<organism evidence="3 4">
    <name type="scientific">Streptomyces cacaoi</name>
    <dbReference type="NCBI Taxonomy" id="1898"/>
    <lineage>
        <taxon>Bacteria</taxon>
        <taxon>Bacillati</taxon>
        <taxon>Actinomycetota</taxon>
        <taxon>Actinomycetes</taxon>
        <taxon>Kitasatosporales</taxon>
        <taxon>Streptomycetaceae</taxon>
        <taxon>Streptomyces</taxon>
    </lineage>
</organism>
<dbReference type="EMBL" id="BJMM01000011">
    <property type="protein sequence ID" value="GEB50193.1"/>
    <property type="molecule type" value="Genomic_DNA"/>
</dbReference>
<gene>
    <name evidence="3" type="ORF">SCA03_27440</name>
</gene>
<dbReference type="RefSeq" id="WP_230988636.1">
    <property type="nucleotide sequence ID" value="NZ_BJMM01000011.1"/>
</dbReference>
<proteinExistence type="predicted"/>